<keyword evidence="13" id="KW-0325">Glycoprotein</keyword>
<keyword evidence="9 17" id="KW-0732">Signal</keyword>
<dbReference type="GO" id="GO:0005576">
    <property type="term" value="C:extracellular region"/>
    <property type="evidence" value="ECO:0007669"/>
    <property type="project" value="UniProtKB-SubCell"/>
</dbReference>
<keyword evidence="6 15" id="KW-0349">Heme</keyword>
<evidence type="ECO:0000256" key="9">
    <source>
        <dbReference type="ARBA" id="ARBA00022729"/>
    </source>
</evidence>
<evidence type="ECO:0000256" key="1">
    <source>
        <dbReference type="ARBA" id="ARBA00004609"/>
    </source>
</evidence>
<keyword evidence="20" id="KW-1185">Reference proteome</keyword>
<feature type="region of interest" description="Disordered" evidence="16">
    <location>
        <begin position="104"/>
        <end position="152"/>
    </location>
</feature>
<dbReference type="VEuPathDB" id="FungiDB:ASPZODRAFT_24385"/>
<dbReference type="GO" id="GO:0046872">
    <property type="term" value="F:metal ion binding"/>
    <property type="evidence" value="ECO:0007669"/>
    <property type="project" value="UniProtKB-UniRule"/>
</dbReference>
<evidence type="ECO:0000256" key="5">
    <source>
        <dbReference type="ARBA" id="ARBA00022525"/>
    </source>
</evidence>
<keyword evidence="10 15" id="KW-0408">Iron</keyword>
<comment type="similarity">
    <text evidence="3">Belongs to the RBT5 family.</text>
</comment>
<dbReference type="OrthoDB" id="3065412at2759"/>
<evidence type="ECO:0000256" key="2">
    <source>
        <dbReference type="ARBA" id="ARBA00004613"/>
    </source>
</evidence>
<reference evidence="20" key="1">
    <citation type="journal article" date="2017" name="Genome Biol.">
        <title>Comparative genomics reveals high biological diversity and specific adaptations in the industrially and medically important fungal genus Aspergillus.</title>
        <authorList>
            <person name="de Vries R.P."/>
            <person name="Riley R."/>
            <person name="Wiebenga A."/>
            <person name="Aguilar-Osorio G."/>
            <person name="Amillis S."/>
            <person name="Uchima C.A."/>
            <person name="Anderluh G."/>
            <person name="Asadollahi M."/>
            <person name="Askin M."/>
            <person name="Barry K."/>
            <person name="Battaglia E."/>
            <person name="Bayram O."/>
            <person name="Benocci T."/>
            <person name="Braus-Stromeyer S.A."/>
            <person name="Caldana C."/>
            <person name="Canovas D."/>
            <person name="Cerqueira G.C."/>
            <person name="Chen F."/>
            <person name="Chen W."/>
            <person name="Choi C."/>
            <person name="Clum A."/>
            <person name="Dos Santos R.A."/>
            <person name="Damasio A.R."/>
            <person name="Diallinas G."/>
            <person name="Emri T."/>
            <person name="Fekete E."/>
            <person name="Flipphi M."/>
            <person name="Freyberg S."/>
            <person name="Gallo A."/>
            <person name="Gournas C."/>
            <person name="Habgood R."/>
            <person name="Hainaut M."/>
            <person name="Harispe M.L."/>
            <person name="Henrissat B."/>
            <person name="Hilden K.S."/>
            <person name="Hope R."/>
            <person name="Hossain A."/>
            <person name="Karabika E."/>
            <person name="Karaffa L."/>
            <person name="Karanyi Z."/>
            <person name="Krasevec N."/>
            <person name="Kuo A."/>
            <person name="Kusch H."/>
            <person name="LaButti K."/>
            <person name="Lagendijk E.L."/>
            <person name="Lapidus A."/>
            <person name="Levasseur A."/>
            <person name="Lindquist E."/>
            <person name="Lipzen A."/>
            <person name="Logrieco A.F."/>
            <person name="MacCabe A."/>
            <person name="Maekelae M.R."/>
            <person name="Malavazi I."/>
            <person name="Melin P."/>
            <person name="Meyer V."/>
            <person name="Mielnichuk N."/>
            <person name="Miskei M."/>
            <person name="Molnar A.P."/>
            <person name="Mule G."/>
            <person name="Ngan C.Y."/>
            <person name="Orejas M."/>
            <person name="Orosz E."/>
            <person name="Ouedraogo J.P."/>
            <person name="Overkamp K.M."/>
            <person name="Park H.-S."/>
            <person name="Perrone G."/>
            <person name="Piumi F."/>
            <person name="Punt P.J."/>
            <person name="Ram A.F."/>
            <person name="Ramon A."/>
            <person name="Rauscher S."/>
            <person name="Record E."/>
            <person name="Riano-Pachon D.M."/>
            <person name="Robert V."/>
            <person name="Roehrig J."/>
            <person name="Ruller R."/>
            <person name="Salamov A."/>
            <person name="Salih N.S."/>
            <person name="Samson R.A."/>
            <person name="Sandor E."/>
            <person name="Sanguinetti M."/>
            <person name="Schuetze T."/>
            <person name="Sepcic K."/>
            <person name="Shelest E."/>
            <person name="Sherlock G."/>
            <person name="Sophianopoulou V."/>
            <person name="Squina F.M."/>
            <person name="Sun H."/>
            <person name="Susca A."/>
            <person name="Todd R.B."/>
            <person name="Tsang A."/>
            <person name="Unkles S.E."/>
            <person name="van de Wiele N."/>
            <person name="van Rossen-Uffink D."/>
            <person name="Oliveira J.V."/>
            <person name="Vesth T.C."/>
            <person name="Visser J."/>
            <person name="Yu J.-H."/>
            <person name="Zhou M."/>
            <person name="Andersen M.R."/>
            <person name="Archer D.B."/>
            <person name="Baker S.E."/>
            <person name="Benoit I."/>
            <person name="Brakhage A.A."/>
            <person name="Braus G.H."/>
            <person name="Fischer R."/>
            <person name="Frisvad J.C."/>
            <person name="Goldman G.H."/>
            <person name="Houbraken J."/>
            <person name="Oakley B."/>
            <person name="Pocsi I."/>
            <person name="Scazzocchio C."/>
            <person name="Seiboth B."/>
            <person name="vanKuyk P.A."/>
            <person name="Wortman J."/>
            <person name="Dyer P.S."/>
            <person name="Grigoriev I.V."/>
        </authorList>
    </citation>
    <scope>NUCLEOTIDE SEQUENCE [LARGE SCALE GENOMIC DNA]</scope>
    <source>
        <strain evidence="20">CBS 506.65</strain>
    </source>
</reference>
<keyword evidence="4" id="KW-1003">Cell membrane</keyword>
<comment type="caution">
    <text evidence="15">Lacks conserved residue(s) required for the propagation of feature annotation.</text>
</comment>
<evidence type="ECO:0000256" key="14">
    <source>
        <dbReference type="ARBA" id="ARBA00023288"/>
    </source>
</evidence>
<evidence type="ECO:0000256" key="15">
    <source>
        <dbReference type="PROSITE-ProRule" id="PRU01356"/>
    </source>
</evidence>
<evidence type="ECO:0000256" key="11">
    <source>
        <dbReference type="ARBA" id="ARBA00023136"/>
    </source>
</evidence>
<keyword evidence="14" id="KW-0449">Lipoprotein</keyword>
<comment type="subcellular location">
    <subcellularLocation>
        <location evidence="1">Cell membrane</location>
        <topology evidence="1">Lipid-anchor</topology>
        <topology evidence="1">GPI-anchor</topology>
    </subcellularLocation>
    <subcellularLocation>
        <location evidence="2">Secreted</location>
    </subcellularLocation>
</comment>
<name>A0A1L9SK38_9EURO</name>
<dbReference type="GO" id="GO:0005886">
    <property type="term" value="C:plasma membrane"/>
    <property type="evidence" value="ECO:0007669"/>
    <property type="project" value="UniProtKB-SubCell"/>
</dbReference>
<sequence>MKLYQITLAATALLAPVFATSISDLPTCAQSCATNAIPSSCSLIDIKCICESGTFITDIACCVASSCDSADQEKTIEYADELCGSAGVSDLPQSATCATTANSTTTASTSGASGVSSSNTTVSSTTTASGSSSNTAQTASSASTASATSTGGAAPVSMNKEMVIVGVAGVLAALALV</sequence>
<dbReference type="EMBL" id="KV878340">
    <property type="protein sequence ID" value="OJJ47456.1"/>
    <property type="molecule type" value="Genomic_DNA"/>
</dbReference>
<keyword evidence="11" id="KW-0472">Membrane</keyword>
<evidence type="ECO:0000256" key="10">
    <source>
        <dbReference type="ARBA" id="ARBA00023004"/>
    </source>
</evidence>
<dbReference type="AlphaFoldDB" id="A0A1L9SK38"/>
<feature type="signal peptide" evidence="17">
    <location>
        <begin position="1"/>
        <end position="19"/>
    </location>
</feature>
<evidence type="ECO:0000259" key="18">
    <source>
        <dbReference type="PROSITE" id="PS52012"/>
    </source>
</evidence>
<evidence type="ECO:0000256" key="16">
    <source>
        <dbReference type="SAM" id="MobiDB-lite"/>
    </source>
</evidence>
<keyword evidence="12 15" id="KW-1015">Disulfide bond</keyword>
<feature type="binding site" description="axial binding residue" evidence="15">
    <location>
        <position position="45"/>
    </location>
    <ligand>
        <name>heme</name>
        <dbReference type="ChEBI" id="CHEBI:30413"/>
    </ligand>
    <ligandPart>
        <name>Fe</name>
        <dbReference type="ChEBI" id="CHEBI:18248"/>
    </ligandPart>
</feature>
<dbReference type="PANTHER" id="PTHR37928">
    <property type="entry name" value="CFEM DOMAIN PROTEIN (AFU_ORTHOLOGUE AFUA_6G14090)"/>
    <property type="match status" value="1"/>
</dbReference>
<dbReference type="PROSITE" id="PS52012">
    <property type="entry name" value="CFEM"/>
    <property type="match status" value="1"/>
</dbReference>
<accession>A0A1L9SK38</accession>
<dbReference type="PANTHER" id="PTHR37928:SF2">
    <property type="entry name" value="GPI ANCHORED CFEM DOMAIN PROTEIN (AFU_ORTHOLOGUE AFUA_6G10580)"/>
    <property type="match status" value="1"/>
</dbReference>
<feature type="disulfide bond" evidence="15">
    <location>
        <begin position="50"/>
        <end position="83"/>
    </location>
</feature>
<keyword evidence="5" id="KW-0964">Secreted</keyword>
<evidence type="ECO:0000256" key="7">
    <source>
        <dbReference type="ARBA" id="ARBA00022622"/>
    </source>
</evidence>
<dbReference type="GeneID" id="34614426"/>
<evidence type="ECO:0000256" key="6">
    <source>
        <dbReference type="ARBA" id="ARBA00022617"/>
    </source>
</evidence>
<evidence type="ECO:0000313" key="20">
    <source>
        <dbReference type="Proteomes" id="UP000184188"/>
    </source>
</evidence>
<dbReference type="STRING" id="1073090.A0A1L9SK38"/>
<dbReference type="Proteomes" id="UP000184188">
    <property type="component" value="Unassembled WGS sequence"/>
</dbReference>
<organism evidence="19 20">
    <name type="scientific">Penicilliopsis zonata CBS 506.65</name>
    <dbReference type="NCBI Taxonomy" id="1073090"/>
    <lineage>
        <taxon>Eukaryota</taxon>
        <taxon>Fungi</taxon>
        <taxon>Dikarya</taxon>
        <taxon>Ascomycota</taxon>
        <taxon>Pezizomycotina</taxon>
        <taxon>Eurotiomycetes</taxon>
        <taxon>Eurotiomycetidae</taxon>
        <taxon>Eurotiales</taxon>
        <taxon>Aspergillaceae</taxon>
        <taxon>Penicilliopsis</taxon>
    </lineage>
</organism>
<evidence type="ECO:0000313" key="19">
    <source>
        <dbReference type="EMBL" id="OJJ47456.1"/>
    </source>
</evidence>
<evidence type="ECO:0000256" key="8">
    <source>
        <dbReference type="ARBA" id="ARBA00022723"/>
    </source>
</evidence>
<feature type="disulfide bond" evidence="15">
    <location>
        <begin position="41"/>
        <end position="48"/>
    </location>
</feature>
<feature type="domain" description="CFEM" evidence="18">
    <location>
        <begin position="1"/>
        <end position="111"/>
    </location>
</feature>
<dbReference type="SMART" id="SM00747">
    <property type="entry name" value="CFEM"/>
    <property type="match status" value="1"/>
</dbReference>
<proteinExistence type="inferred from homology"/>
<evidence type="ECO:0000256" key="3">
    <source>
        <dbReference type="ARBA" id="ARBA00010031"/>
    </source>
</evidence>
<feature type="chain" id="PRO_5012454054" description="CFEM domain-containing protein" evidence="17">
    <location>
        <begin position="20"/>
        <end position="177"/>
    </location>
</feature>
<evidence type="ECO:0000256" key="4">
    <source>
        <dbReference type="ARBA" id="ARBA00022475"/>
    </source>
</evidence>
<dbReference type="InterPro" id="IPR051735">
    <property type="entry name" value="CFEM_domain"/>
</dbReference>
<dbReference type="InterPro" id="IPR008427">
    <property type="entry name" value="Extracellular_membr_CFEM_dom"/>
</dbReference>
<keyword evidence="8 15" id="KW-0479">Metal-binding</keyword>
<keyword evidence="7" id="KW-0336">GPI-anchor</keyword>
<dbReference type="Pfam" id="PF05730">
    <property type="entry name" value="CFEM"/>
    <property type="match status" value="1"/>
</dbReference>
<dbReference type="GO" id="GO:0098552">
    <property type="term" value="C:side of membrane"/>
    <property type="evidence" value="ECO:0007669"/>
    <property type="project" value="UniProtKB-KW"/>
</dbReference>
<evidence type="ECO:0000256" key="13">
    <source>
        <dbReference type="ARBA" id="ARBA00023180"/>
    </source>
</evidence>
<dbReference type="RefSeq" id="XP_022581966.1">
    <property type="nucleotide sequence ID" value="XM_022727962.1"/>
</dbReference>
<gene>
    <name evidence="19" type="ORF">ASPZODRAFT_24385</name>
</gene>
<protein>
    <recommendedName>
        <fullName evidence="18">CFEM domain-containing protein</fullName>
    </recommendedName>
</protein>
<evidence type="ECO:0000256" key="12">
    <source>
        <dbReference type="ARBA" id="ARBA00023157"/>
    </source>
</evidence>
<evidence type="ECO:0000256" key="17">
    <source>
        <dbReference type="SAM" id="SignalP"/>
    </source>
</evidence>